<dbReference type="InterPro" id="IPR000014">
    <property type="entry name" value="PAS"/>
</dbReference>
<dbReference type="SUPFAM" id="SSF55785">
    <property type="entry name" value="PYP-like sensor domain (PAS domain)"/>
    <property type="match status" value="1"/>
</dbReference>
<evidence type="ECO:0000313" key="8">
    <source>
        <dbReference type="Proteomes" id="UP000799750"/>
    </source>
</evidence>
<dbReference type="InterPro" id="IPR013656">
    <property type="entry name" value="PAS_4"/>
</dbReference>
<dbReference type="PRINTS" id="PR00344">
    <property type="entry name" value="BCTRLSENSOR"/>
</dbReference>
<dbReference type="Gene3D" id="3.40.50.2300">
    <property type="match status" value="1"/>
</dbReference>
<dbReference type="NCBIfam" id="TIGR00229">
    <property type="entry name" value="sensory_box"/>
    <property type="match status" value="1"/>
</dbReference>
<organism evidence="7 8">
    <name type="scientific">Lophium mytilinum</name>
    <dbReference type="NCBI Taxonomy" id="390894"/>
    <lineage>
        <taxon>Eukaryota</taxon>
        <taxon>Fungi</taxon>
        <taxon>Dikarya</taxon>
        <taxon>Ascomycota</taxon>
        <taxon>Pezizomycotina</taxon>
        <taxon>Dothideomycetes</taxon>
        <taxon>Pleosporomycetidae</taxon>
        <taxon>Mytilinidiales</taxon>
        <taxon>Mytilinidiaceae</taxon>
        <taxon>Lophium</taxon>
    </lineage>
</organism>
<dbReference type="SMART" id="SM00448">
    <property type="entry name" value="REC"/>
    <property type="match status" value="1"/>
</dbReference>
<accession>A0A6A6RCV8</accession>
<dbReference type="InterPro" id="IPR004358">
    <property type="entry name" value="Sig_transdc_His_kin-like_C"/>
</dbReference>
<reference evidence="7" key="1">
    <citation type="journal article" date="2020" name="Stud. Mycol.">
        <title>101 Dothideomycetes genomes: a test case for predicting lifestyles and emergence of pathogens.</title>
        <authorList>
            <person name="Haridas S."/>
            <person name="Albert R."/>
            <person name="Binder M."/>
            <person name="Bloem J."/>
            <person name="Labutti K."/>
            <person name="Salamov A."/>
            <person name="Andreopoulos B."/>
            <person name="Baker S."/>
            <person name="Barry K."/>
            <person name="Bills G."/>
            <person name="Bluhm B."/>
            <person name="Cannon C."/>
            <person name="Castanera R."/>
            <person name="Culley D."/>
            <person name="Daum C."/>
            <person name="Ezra D."/>
            <person name="Gonzalez J."/>
            <person name="Henrissat B."/>
            <person name="Kuo A."/>
            <person name="Liang C."/>
            <person name="Lipzen A."/>
            <person name="Lutzoni F."/>
            <person name="Magnuson J."/>
            <person name="Mondo S."/>
            <person name="Nolan M."/>
            <person name="Ohm R."/>
            <person name="Pangilinan J."/>
            <person name="Park H.-J."/>
            <person name="Ramirez L."/>
            <person name="Alfaro M."/>
            <person name="Sun H."/>
            <person name="Tritt A."/>
            <person name="Yoshinaga Y."/>
            <person name="Zwiers L.-H."/>
            <person name="Turgeon B."/>
            <person name="Goodwin S."/>
            <person name="Spatafora J."/>
            <person name="Crous P."/>
            <person name="Grigoriev I."/>
        </authorList>
    </citation>
    <scope>NUCLEOTIDE SEQUENCE</scope>
    <source>
        <strain evidence="7">CBS 269.34</strain>
    </source>
</reference>
<sequence length="1201" mass="133184">MTPSLHARGVGRRRGSDGGNGLATLGSLELLAQDPRPTFILDIASSRQASQPSPIVYRNPALHGQFALNELISGRAIGHTDLDYIGFRDWAVDQQEHKSHWSAQPRRSFAGVSWIAYTVRSRFRIISGQPEDDARSGGPGTIFQEEEKLELPQDSSRSERSASNGRSRGEDYDDGDSASITSTERHAFGCTDLSVPEKRFSRFVQFFRSVDWGSTILGPMDDWPLQLHQMCNFLMNDPTPAYVLWGSELNVLYNEAAISVILDRHPRCMGLPLQRVYPEVWDQISILIHKVQKTGKAVRVEDVPMLLQRHGRMDECFFSFQYQPIADEKGAVLGIYEGFVDVTRQNHAARRMSLLLQISTCSSVAKDLPDFWKLLIEAFDTSEALPFAMLYTFQDMQSASLSGGSQTSSSDLSESGRYCMLEGHLGIPEDHPTLVTDLNLSDADSPGYGPAMSRAFKGETVFLSIEDGTLPAEFVQGIDLRGITAPVNTTVVWPICPTGTTVGFLIMGLNPHLAIDENFRGFLEIMSRQIATSVAAVMLFEDEVRHRERVAQELQLTAMELMKSETKFQRMADNSLVGIVSADPEGNIVYANQAFHDITKHDRSDKTMRSWVDLFREDSVPSLAAAWDQLHKTREPIALEYPLKKPWTKVIGSGEMLRGPTWVLVSAFVEENGNGSVKGSLAMITDISQQKWAEEHQKRRMEEAMEMKRQQEAFVDMTSHEIRNPLSAIIQSADSISSTLTSCFSSSVSQDGRIVTISRELLEDSLDAADTITLCAQHQKRVVDDILTLSKMDSDMLLVTPVDVEPLQIIHSAVKMFETESTKEGIDVTVDVEPSFHQLGLQNVRLDPSRLTQVLVNILGNAIKFTRVVAEKRVTIRVGGSLHIPNDTESGIEYVHPAETIIPSAFMEGSSTGSRMCFMRVAVHDTGPGLKPAERERLFKRFGQASPKTEVEYGGSGLGLFISKKLSELQGGGIGLASEPGRGSTFAFYVLVQRRDPPVSNLDIAKDIAENTESLRKITLPKHRSIHMLSNPRPSPPVLEVASPSETPSQMAFPEKEPPIQRKLAILVVEDNLVNQKVLCKQLRNLGHIVNAANHGKEALDFLEKSTYWIANNNSGEPLDIILLDTEMPIMDGLTCARRIREAESQGHSRGHIPIISVTANARSQQIEIAASAGMDDAISKPFRVADLEPKMYQLVRKYGS</sequence>
<evidence type="ECO:0000256" key="3">
    <source>
        <dbReference type="SAM" id="MobiDB-lite"/>
    </source>
</evidence>
<feature type="modified residue" description="4-aspartylphosphate" evidence="2">
    <location>
        <position position="1125"/>
    </location>
</feature>
<evidence type="ECO:0000259" key="6">
    <source>
        <dbReference type="PROSITE" id="PS50112"/>
    </source>
</evidence>
<dbReference type="InterPro" id="IPR001789">
    <property type="entry name" value="Sig_transdc_resp-reg_receiver"/>
</dbReference>
<dbReference type="SMART" id="SM00387">
    <property type="entry name" value="HATPase_c"/>
    <property type="match status" value="1"/>
</dbReference>
<dbReference type="PANTHER" id="PTHR43719">
    <property type="entry name" value="TWO-COMPONENT HISTIDINE KINASE"/>
    <property type="match status" value="1"/>
</dbReference>
<dbReference type="EMBL" id="MU004182">
    <property type="protein sequence ID" value="KAF2501573.1"/>
    <property type="molecule type" value="Genomic_DNA"/>
</dbReference>
<dbReference type="CDD" id="cd00082">
    <property type="entry name" value="HisKA"/>
    <property type="match status" value="1"/>
</dbReference>
<dbReference type="InterPro" id="IPR058846">
    <property type="entry name" value="PAS-like"/>
</dbReference>
<dbReference type="InterPro" id="IPR003661">
    <property type="entry name" value="HisK_dim/P_dom"/>
</dbReference>
<evidence type="ECO:0000256" key="2">
    <source>
        <dbReference type="PROSITE-ProRule" id="PRU00169"/>
    </source>
</evidence>
<dbReference type="PROSITE" id="PS50112">
    <property type="entry name" value="PAS"/>
    <property type="match status" value="1"/>
</dbReference>
<evidence type="ECO:0000259" key="5">
    <source>
        <dbReference type="PROSITE" id="PS50110"/>
    </source>
</evidence>
<dbReference type="SUPFAM" id="SSF52172">
    <property type="entry name" value="CheY-like"/>
    <property type="match status" value="1"/>
</dbReference>
<dbReference type="PROSITE" id="PS50110">
    <property type="entry name" value="RESPONSE_REGULATORY"/>
    <property type="match status" value="1"/>
</dbReference>
<feature type="domain" description="Response regulatory" evidence="5">
    <location>
        <begin position="1065"/>
        <end position="1196"/>
    </location>
</feature>
<dbReference type="InterPro" id="IPR036097">
    <property type="entry name" value="HisK_dim/P_sf"/>
</dbReference>
<dbReference type="SUPFAM" id="SSF47384">
    <property type="entry name" value="Homodimeric domain of signal transducing histidine kinase"/>
    <property type="match status" value="1"/>
</dbReference>
<feature type="region of interest" description="Disordered" evidence="3">
    <location>
        <begin position="1027"/>
        <end position="1053"/>
    </location>
</feature>
<dbReference type="CDD" id="cd00130">
    <property type="entry name" value="PAS"/>
    <property type="match status" value="1"/>
</dbReference>
<gene>
    <name evidence="7" type="ORF">BU16DRAFT_203150</name>
</gene>
<feature type="domain" description="PAS" evidence="6">
    <location>
        <begin position="564"/>
        <end position="634"/>
    </location>
</feature>
<protein>
    <submittedName>
        <fullName evidence="7">Uncharacterized protein</fullName>
    </submittedName>
</protein>
<dbReference type="Gene3D" id="1.10.287.130">
    <property type="match status" value="1"/>
</dbReference>
<dbReference type="SMART" id="SM00388">
    <property type="entry name" value="HisKA"/>
    <property type="match status" value="1"/>
</dbReference>
<dbReference type="PROSITE" id="PS50109">
    <property type="entry name" value="HIS_KIN"/>
    <property type="match status" value="1"/>
</dbReference>
<feature type="region of interest" description="Disordered" evidence="3">
    <location>
        <begin position="128"/>
        <end position="180"/>
    </location>
</feature>
<dbReference type="Gene3D" id="3.30.565.10">
    <property type="entry name" value="Histidine kinase-like ATPase, C-terminal domain"/>
    <property type="match status" value="1"/>
</dbReference>
<dbReference type="InterPro" id="IPR050956">
    <property type="entry name" value="2C_system_His_kinase"/>
</dbReference>
<dbReference type="Pfam" id="PF00512">
    <property type="entry name" value="HisKA"/>
    <property type="match status" value="1"/>
</dbReference>
<proteinExistence type="predicted"/>
<dbReference type="InterPro" id="IPR035965">
    <property type="entry name" value="PAS-like_dom_sf"/>
</dbReference>
<keyword evidence="1 2" id="KW-0597">Phosphoprotein</keyword>
<dbReference type="Pfam" id="PF26131">
    <property type="entry name" value="PAS-like"/>
    <property type="match status" value="1"/>
</dbReference>
<evidence type="ECO:0000256" key="1">
    <source>
        <dbReference type="ARBA" id="ARBA00022553"/>
    </source>
</evidence>
<dbReference type="Pfam" id="PF00072">
    <property type="entry name" value="Response_reg"/>
    <property type="match status" value="1"/>
</dbReference>
<dbReference type="InterPro" id="IPR005467">
    <property type="entry name" value="His_kinase_dom"/>
</dbReference>
<dbReference type="GO" id="GO:0000155">
    <property type="term" value="F:phosphorelay sensor kinase activity"/>
    <property type="evidence" value="ECO:0007669"/>
    <property type="project" value="InterPro"/>
</dbReference>
<feature type="compositionally biased region" description="Basic and acidic residues" evidence="3">
    <location>
        <begin position="145"/>
        <end position="160"/>
    </location>
</feature>
<evidence type="ECO:0000313" key="7">
    <source>
        <dbReference type="EMBL" id="KAF2501573.1"/>
    </source>
</evidence>
<dbReference type="InterPro" id="IPR003594">
    <property type="entry name" value="HATPase_dom"/>
</dbReference>
<dbReference type="InterPro" id="IPR011006">
    <property type="entry name" value="CheY-like_superfamily"/>
</dbReference>
<dbReference type="PANTHER" id="PTHR43719:SF30">
    <property type="entry name" value="TWO-COMPONENT SYSTEM RESPONSE REGULATOR"/>
    <property type="match status" value="1"/>
</dbReference>
<dbReference type="InterPro" id="IPR036890">
    <property type="entry name" value="HATPase_C_sf"/>
</dbReference>
<dbReference type="CDD" id="cd17546">
    <property type="entry name" value="REC_hyHK_CKI1_RcsC-like"/>
    <property type="match status" value="1"/>
</dbReference>
<dbReference type="SMART" id="SM00091">
    <property type="entry name" value="PAS"/>
    <property type="match status" value="1"/>
</dbReference>
<keyword evidence="8" id="KW-1185">Reference proteome</keyword>
<name>A0A6A6RCV8_9PEZI</name>
<evidence type="ECO:0000259" key="4">
    <source>
        <dbReference type="PROSITE" id="PS50109"/>
    </source>
</evidence>
<feature type="domain" description="Histidine kinase" evidence="4">
    <location>
        <begin position="717"/>
        <end position="994"/>
    </location>
</feature>
<dbReference type="Pfam" id="PF02518">
    <property type="entry name" value="HATPase_c"/>
    <property type="match status" value="1"/>
</dbReference>
<dbReference type="Proteomes" id="UP000799750">
    <property type="component" value="Unassembled WGS sequence"/>
</dbReference>
<dbReference type="Gene3D" id="3.30.450.20">
    <property type="entry name" value="PAS domain"/>
    <property type="match status" value="2"/>
</dbReference>
<dbReference type="Pfam" id="PF08448">
    <property type="entry name" value="PAS_4"/>
    <property type="match status" value="1"/>
</dbReference>
<dbReference type="OrthoDB" id="60033at2759"/>
<dbReference type="AlphaFoldDB" id="A0A6A6RCV8"/>
<dbReference type="SUPFAM" id="SSF55874">
    <property type="entry name" value="ATPase domain of HSP90 chaperone/DNA topoisomerase II/histidine kinase"/>
    <property type="match status" value="1"/>
</dbReference>